<dbReference type="VEuPathDB" id="FungiDB:PV08_05540"/>
<feature type="region of interest" description="Disordered" evidence="1">
    <location>
        <begin position="57"/>
        <end position="160"/>
    </location>
</feature>
<dbReference type="HOGENOM" id="CLU_406876_0_0_1"/>
<dbReference type="GeneID" id="27332623"/>
<feature type="compositionally biased region" description="Low complexity" evidence="1">
    <location>
        <begin position="91"/>
        <end position="124"/>
    </location>
</feature>
<evidence type="ECO:0000313" key="3">
    <source>
        <dbReference type="Proteomes" id="UP000053328"/>
    </source>
</evidence>
<organism evidence="2 3">
    <name type="scientific">Exophiala spinifera</name>
    <dbReference type="NCBI Taxonomy" id="91928"/>
    <lineage>
        <taxon>Eukaryota</taxon>
        <taxon>Fungi</taxon>
        <taxon>Dikarya</taxon>
        <taxon>Ascomycota</taxon>
        <taxon>Pezizomycotina</taxon>
        <taxon>Eurotiomycetes</taxon>
        <taxon>Chaetothyriomycetidae</taxon>
        <taxon>Chaetothyriales</taxon>
        <taxon>Herpotrichiellaceae</taxon>
        <taxon>Exophiala</taxon>
    </lineage>
</organism>
<dbReference type="Proteomes" id="UP000053328">
    <property type="component" value="Unassembled WGS sequence"/>
</dbReference>
<dbReference type="AlphaFoldDB" id="A0A0D2BW83"/>
<evidence type="ECO:0000313" key="2">
    <source>
        <dbReference type="EMBL" id="KIW15494.1"/>
    </source>
</evidence>
<keyword evidence="3" id="KW-1185">Reference proteome</keyword>
<feature type="compositionally biased region" description="Polar residues" evidence="1">
    <location>
        <begin position="653"/>
        <end position="666"/>
    </location>
</feature>
<dbReference type="EMBL" id="KN847495">
    <property type="protein sequence ID" value="KIW15494.1"/>
    <property type="molecule type" value="Genomic_DNA"/>
</dbReference>
<sequence>MNPYSIPRANARNDLPPRPADAPWTASRCKRILRQVTNFVNRLERWHSTLLAAQGEGRSCQGHVESSAATDTASDWLSTARKKKRPLRTYSSRNAKTKTTTKTTPETPSSRRTSSRYTLRTPRSNGVLCVPPTIQQQPAQQSRGHHRNKADAGEEAMVDNGTGTERHWLLGTYPSKEHEILFNQGCSIMSTFLVATASSTDPSQYQDGNRVPSRRGARSLFDMSLDKICREAVEQQRESDASHDGNDGRCDIVGSFFQEMEDFFGNPENGWPSLRAAVRTCGIYMITRITETGILPESMAMHFLTQWSSPLVADFQRAIRRSLLEARSHKHDVKLVFDHLLDEKILKMELDSQSVHGLTSMSMALQILQNAEDPICAIERLRFRNLFVIMGIYREPQSRLNSIVPQLLEAIFVTSVATSGKADRRALLRGGELDTPESYCTTISDATIKRLTYGWSMMVALCIREHTRTAYRPLVERISKQVQTVVELDVHLEMTANQRGVAAHVFLGNLFQSLIHHDDVDLGLLASLDSILSDECFSLISGPVIAMILYECGKSQDSLRTFLRQLLEIDCGDYRRLNVALTKLGVEAVQEYAVEHAEQGSNEAWTMAIIEAFEAKQQRNVASVPGIPSRQLETTYTWDPTIADWIAVTPSASRNVENSTDSSSQGEECAHSKPTSKRKVRAVSDRRPLAPLSRNSIHEGPYQNRRRSEPAGLETQWDGDFQYKRVKRAGRQTTATMKTRHSMDDTDESVDELSLLT</sequence>
<gene>
    <name evidence="2" type="ORF">PV08_05540</name>
</gene>
<evidence type="ECO:0000256" key="1">
    <source>
        <dbReference type="SAM" id="MobiDB-lite"/>
    </source>
</evidence>
<proteinExistence type="predicted"/>
<reference evidence="2 3" key="1">
    <citation type="submission" date="2015-01" db="EMBL/GenBank/DDBJ databases">
        <title>The Genome Sequence of Exophiala spinifera CBS89968.</title>
        <authorList>
            <consortium name="The Broad Institute Genomics Platform"/>
            <person name="Cuomo C."/>
            <person name="de Hoog S."/>
            <person name="Gorbushina A."/>
            <person name="Stielow B."/>
            <person name="Teixiera M."/>
            <person name="Abouelleil A."/>
            <person name="Chapman S.B."/>
            <person name="Priest M."/>
            <person name="Young S.K."/>
            <person name="Wortman J."/>
            <person name="Nusbaum C."/>
            <person name="Birren B."/>
        </authorList>
    </citation>
    <scope>NUCLEOTIDE SEQUENCE [LARGE SCALE GENOMIC DNA]</scope>
    <source>
        <strain evidence="2 3">CBS 89968</strain>
    </source>
</reference>
<dbReference type="OrthoDB" id="4159838at2759"/>
<name>A0A0D2BW83_9EURO</name>
<feature type="compositionally biased region" description="Polar residues" evidence="1">
    <location>
        <begin position="133"/>
        <end position="142"/>
    </location>
</feature>
<accession>A0A0D2BW83</accession>
<feature type="compositionally biased region" description="Polar residues" evidence="1">
    <location>
        <begin position="67"/>
        <end position="77"/>
    </location>
</feature>
<feature type="region of interest" description="Disordered" evidence="1">
    <location>
        <begin position="653"/>
        <end position="757"/>
    </location>
</feature>
<dbReference type="RefSeq" id="XP_016235710.1">
    <property type="nucleotide sequence ID" value="XM_016379883.1"/>
</dbReference>
<protein>
    <submittedName>
        <fullName evidence="2">Uncharacterized protein</fullName>
    </submittedName>
</protein>
<feature type="region of interest" description="Disordered" evidence="1">
    <location>
        <begin position="1"/>
        <end position="23"/>
    </location>
</feature>